<sequence length="281" mass="30961">MAGESSSNLPAGWVPGTERKEDGTKVKYYVNLGTGIRVNSVEDMFCYKNSKSGENNPNQNYVNLGTGIRVNSVEDMFRYKDRESGENTPKQTGGRTKVGHQFCSRCKEVGHNIFRCPFSGTLSHGTVTLQSTSDVRVAPNVTFNYYSNSTDLAHCVSGMKKIGEFLSSDALKPYKVEDLPAIEGFDILGIPLPENQTDDAAFETFCQEAVASYWHYHGGCLVGEVLDDDFRVTGINALRVVDGSTFPSTPASHPQGFYLMLGRYVGSKILQGRFVVTFWPS</sequence>
<dbReference type="InterPro" id="IPR036875">
    <property type="entry name" value="Znf_CCHC_sf"/>
</dbReference>
<dbReference type="InterPro" id="IPR051871">
    <property type="entry name" value="GMC_Oxidoreductase-Related"/>
</dbReference>
<keyword evidence="3" id="KW-0274">FAD</keyword>
<dbReference type="Pfam" id="PF05199">
    <property type="entry name" value="GMC_oxred_C"/>
    <property type="match status" value="1"/>
</dbReference>
<comment type="cofactor">
    <cofactor evidence="1">
        <name>FAD</name>
        <dbReference type="ChEBI" id="CHEBI:57692"/>
    </cofactor>
</comment>
<proteinExistence type="predicted"/>
<evidence type="ECO:0000256" key="3">
    <source>
        <dbReference type="ARBA" id="ARBA00022827"/>
    </source>
</evidence>
<dbReference type="Gene3D" id="3.30.410.40">
    <property type="match status" value="1"/>
</dbReference>
<keyword evidence="5" id="KW-1185">Reference proteome</keyword>
<dbReference type="SUPFAM" id="SSF51905">
    <property type="entry name" value="FAD/NAD(P)-binding domain"/>
    <property type="match status" value="1"/>
</dbReference>
<gene>
    <name evidence="6" type="primary">LOC103331869</name>
</gene>
<reference evidence="5" key="1">
    <citation type="journal article" date="2012" name="Nat. Commun.">
        <title>The genome of Prunus mume.</title>
        <authorList>
            <person name="Zhang Q."/>
            <person name="Chen W."/>
            <person name="Sun L."/>
            <person name="Zhao F."/>
            <person name="Huang B."/>
            <person name="Yang W."/>
            <person name="Tao Y."/>
            <person name="Wang J."/>
            <person name="Yuan Z."/>
            <person name="Fan G."/>
            <person name="Xing Z."/>
            <person name="Han C."/>
            <person name="Pan H."/>
            <person name="Zhong X."/>
            <person name="Shi W."/>
            <person name="Liang X."/>
            <person name="Du D."/>
            <person name="Sun F."/>
            <person name="Xu Z."/>
            <person name="Hao R."/>
            <person name="Lv T."/>
            <person name="Lv Y."/>
            <person name="Zheng Z."/>
            <person name="Sun M."/>
            <person name="Luo L."/>
            <person name="Cai M."/>
            <person name="Gao Y."/>
            <person name="Wang J."/>
            <person name="Yin Y."/>
            <person name="Xu X."/>
            <person name="Cheng T."/>
            <person name="Wang J."/>
        </authorList>
    </citation>
    <scope>NUCLEOTIDE SEQUENCE [LARGE SCALE GENOMIC DNA]</scope>
</reference>
<evidence type="ECO:0000259" key="4">
    <source>
        <dbReference type="Pfam" id="PF05199"/>
    </source>
</evidence>
<dbReference type="Gene3D" id="3.50.50.60">
    <property type="entry name" value="FAD/NAD(P)-binding domain"/>
    <property type="match status" value="1"/>
</dbReference>
<dbReference type="SUPFAM" id="SSF54373">
    <property type="entry name" value="FAD-linked reductases, C-terminal domain"/>
    <property type="match status" value="1"/>
</dbReference>
<organism evidence="5 6">
    <name type="scientific">Prunus mume</name>
    <name type="common">Japanese apricot</name>
    <name type="synonym">Armeniaca mume</name>
    <dbReference type="NCBI Taxonomy" id="102107"/>
    <lineage>
        <taxon>Eukaryota</taxon>
        <taxon>Viridiplantae</taxon>
        <taxon>Streptophyta</taxon>
        <taxon>Embryophyta</taxon>
        <taxon>Tracheophyta</taxon>
        <taxon>Spermatophyta</taxon>
        <taxon>Magnoliopsida</taxon>
        <taxon>eudicotyledons</taxon>
        <taxon>Gunneridae</taxon>
        <taxon>Pentapetalae</taxon>
        <taxon>rosids</taxon>
        <taxon>fabids</taxon>
        <taxon>Rosales</taxon>
        <taxon>Rosaceae</taxon>
        <taxon>Amygdaloideae</taxon>
        <taxon>Amygdaleae</taxon>
        <taxon>Prunus</taxon>
    </lineage>
</organism>
<evidence type="ECO:0000256" key="2">
    <source>
        <dbReference type="ARBA" id="ARBA00022630"/>
    </source>
</evidence>
<dbReference type="PANTHER" id="PTHR45968">
    <property type="entry name" value="OSJNBA0019K04.7 PROTEIN"/>
    <property type="match status" value="1"/>
</dbReference>
<keyword evidence="2" id="KW-0285">Flavoprotein</keyword>
<dbReference type="PANTHER" id="PTHR45968:SF23">
    <property type="entry name" value="GLUCOSE-METHANOL-CHOLINE OXIDOREDUCTASE N-TERMINAL DOMAIN-CONTAINING PROTEIN"/>
    <property type="match status" value="1"/>
</dbReference>
<evidence type="ECO:0000256" key="1">
    <source>
        <dbReference type="ARBA" id="ARBA00001974"/>
    </source>
</evidence>
<evidence type="ECO:0000313" key="6">
    <source>
        <dbReference type="RefSeq" id="XP_008232765.1"/>
    </source>
</evidence>
<name>A0ABM0P0U1_PRUMU</name>
<dbReference type="Proteomes" id="UP000694861">
    <property type="component" value="Linkage group LG5"/>
</dbReference>
<reference evidence="6" key="2">
    <citation type="submission" date="2025-08" db="UniProtKB">
        <authorList>
            <consortium name="RefSeq"/>
        </authorList>
    </citation>
    <scope>IDENTIFICATION</scope>
</reference>
<evidence type="ECO:0000313" key="5">
    <source>
        <dbReference type="Proteomes" id="UP000694861"/>
    </source>
</evidence>
<dbReference type="InterPro" id="IPR007867">
    <property type="entry name" value="GMC_OxRtase_C"/>
</dbReference>
<dbReference type="InterPro" id="IPR036188">
    <property type="entry name" value="FAD/NAD-bd_sf"/>
</dbReference>
<dbReference type="GeneID" id="103331869"/>
<protein>
    <submittedName>
        <fullName evidence="6">(R)-mandelonitrile lyase 2-like isoform X2</fullName>
    </submittedName>
</protein>
<accession>A0ABM0P0U1</accession>
<dbReference type="RefSeq" id="XP_008232765.1">
    <property type="nucleotide sequence ID" value="XM_008234543.1"/>
</dbReference>
<dbReference type="SUPFAM" id="SSF57756">
    <property type="entry name" value="Retrovirus zinc finger-like domains"/>
    <property type="match status" value="1"/>
</dbReference>
<feature type="domain" description="Glucose-methanol-choline oxidoreductase C-terminal" evidence="4">
    <location>
        <begin position="123"/>
        <end position="262"/>
    </location>
</feature>